<evidence type="ECO:0000256" key="1">
    <source>
        <dbReference type="SAM" id="MobiDB-lite"/>
    </source>
</evidence>
<feature type="compositionally biased region" description="Basic and acidic residues" evidence="1">
    <location>
        <begin position="389"/>
        <end position="398"/>
    </location>
</feature>
<dbReference type="AlphaFoldDB" id="A0A2Z6N8V3"/>
<dbReference type="PANTHER" id="PTHR34427">
    <property type="entry name" value="DUF4283 DOMAIN PROTEIN"/>
    <property type="match status" value="1"/>
</dbReference>
<feature type="compositionally biased region" description="Polar residues" evidence="1">
    <location>
        <begin position="378"/>
        <end position="388"/>
    </location>
</feature>
<feature type="region of interest" description="Disordered" evidence="1">
    <location>
        <begin position="237"/>
        <end position="266"/>
    </location>
</feature>
<protein>
    <recommendedName>
        <fullName evidence="4">DUF4283 domain-containing protein</fullName>
    </recommendedName>
</protein>
<keyword evidence="3" id="KW-1185">Reference proteome</keyword>
<feature type="compositionally biased region" description="Basic and acidic residues" evidence="1">
    <location>
        <begin position="242"/>
        <end position="252"/>
    </location>
</feature>
<dbReference type="OrthoDB" id="1436406at2759"/>
<organism evidence="2 3">
    <name type="scientific">Trifolium subterraneum</name>
    <name type="common">Subterranean clover</name>
    <dbReference type="NCBI Taxonomy" id="3900"/>
    <lineage>
        <taxon>Eukaryota</taxon>
        <taxon>Viridiplantae</taxon>
        <taxon>Streptophyta</taxon>
        <taxon>Embryophyta</taxon>
        <taxon>Tracheophyta</taxon>
        <taxon>Spermatophyta</taxon>
        <taxon>Magnoliopsida</taxon>
        <taxon>eudicotyledons</taxon>
        <taxon>Gunneridae</taxon>
        <taxon>Pentapetalae</taxon>
        <taxon>rosids</taxon>
        <taxon>fabids</taxon>
        <taxon>Fabales</taxon>
        <taxon>Fabaceae</taxon>
        <taxon>Papilionoideae</taxon>
        <taxon>50 kb inversion clade</taxon>
        <taxon>NPAAA clade</taxon>
        <taxon>Hologalegina</taxon>
        <taxon>IRL clade</taxon>
        <taxon>Trifolieae</taxon>
        <taxon>Trifolium</taxon>
    </lineage>
</organism>
<dbReference type="EMBL" id="DF973792">
    <property type="protein sequence ID" value="GAU40176.1"/>
    <property type="molecule type" value="Genomic_DNA"/>
</dbReference>
<dbReference type="Proteomes" id="UP000242715">
    <property type="component" value="Unassembled WGS sequence"/>
</dbReference>
<proteinExistence type="predicted"/>
<reference evidence="3" key="1">
    <citation type="journal article" date="2017" name="Front. Plant Sci.">
        <title>Climate Clever Clovers: New Paradigm to Reduce the Environmental Footprint of Ruminants by Breeding Low Methanogenic Forages Utilizing Haplotype Variation.</title>
        <authorList>
            <person name="Kaur P."/>
            <person name="Appels R."/>
            <person name="Bayer P.E."/>
            <person name="Keeble-Gagnere G."/>
            <person name="Wang J."/>
            <person name="Hirakawa H."/>
            <person name="Shirasawa K."/>
            <person name="Vercoe P."/>
            <person name="Stefanova K."/>
            <person name="Durmic Z."/>
            <person name="Nichols P."/>
            <person name="Revell C."/>
            <person name="Isobe S.N."/>
            <person name="Edwards D."/>
            <person name="Erskine W."/>
        </authorList>
    </citation>
    <scope>NUCLEOTIDE SEQUENCE [LARGE SCALE GENOMIC DNA]</scope>
    <source>
        <strain evidence="3">cv. Daliak</strain>
    </source>
</reference>
<feature type="region of interest" description="Disordered" evidence="1">
    <location>
        <begin position="378"/>
        <end position="410"/>
    </location>
</feature>
<sequence length="496" mass="55310">MEKLQKAFVGVVHEPGMTYNIQSAFHRQGYFGVKVTPLGANLALLEGQEDCEVKALMDQWFKEIRSWCPSDLDVERTIWLRIYGVPSHAWNESFFTQLVKPWGLFINEDEGTLKKSTMDVARLMIRTSCQQIIDEFIDVKVNDVVYHLRVLKDSYGPMGIMIPQKNGTEGRDSSVESEEDEEDGVRGMWTEGDMEERESEVGESIAFKSASNVNISQVNSSGSNLGSNNDKEEGVEISKSVEGVRSKEDSRLVDGVGGPQNSTTNHHNIKVGVLTRLTQSDNMGCVTKPIRPKDTVSGGEVEQVGGVYSDGPRNVYLKLNKSPAHIDTTLLTKGMQVKNNKVVKRVNPILAAVRKKQQIINNLNLKVPNPDISLQATISTSSRTGDLSRNSEKLDEGVVHSSPSRFRRGKNPHISCSSAGTVLCCSSLNSSDIRNCNKRSVEVYELDKASKVWQEAAELGVEGDEEEEQYVERIMFNERSDDEARILREQQQHCIP</sequence>
<dbReference type="PANTHER" id="PTHR34427:SF5">
    <property type="entry name" value="DUF4283 DOMAIN-CONTAINING PROTEIN"/>
    <property type="match status" value="1"/>
</dbReference>
<evidence type="ECO:0000313" key="2">
    <source>
        <dbReference type="EMBL" id="GAU40176.1"/>
    </source>
</evidence>
<feature type="region of interest" description="Disordered" evidence="1">
    <location>
        <begin position="162"/>
        <end position="186"/>
    </location>
</feature>
<accession>A0A2Z6N8V3</accession>
<name>A0A2Z6N8V3_TRISU</name>
<evidence type="ECO:0000313" key="3">
    <source>
        <dbReference type="Proteomes" id="UP000242715"/>
    </source>
</evidence>
<gene>
    <name evidence="2" type="ORF">TSUD_292810</name>
</gene>
<evidence type="ECO:0008006" key="4">
    <source>
        <dbReference type="Google" id="ProtNLM"/>
    </source>
</evidence>